<feature type="compositionally biased region" description="Polar residues" evidence="4">
    <location>
        <begin position="544"/>
        <end position="553"/>
    </location>
</feature>
<sequence length="695" mass="78326">MYSKDCQTSSPNNPSFYRQRRTNNNDNTHRHQEAQSTSTNTSRNDRKQDYIVQNFYSKVAQIVIQSRISLEKSVIRQSSQKYSSSPYSVTDKDAVRKRVNGWFNLITTDIDGLKDELKYWRHQIAKVADRTPYPMIIDIFLDTSKMADDMTLMFVNNRGIHRPVNTIGTHGGKIHSVLLESWILQLKSTLTSDTVDLPNLYKKSIIFFRSLHSFVRLLPTYQLRDRLKVSDSGLTLGYRLRKNNVQRFDEISYDTPLTNMASSESEYFEFADILTPIGALNLCVRHRKECAFYAKPVVRDIATLETAIEDWQVSKQARRGYVKTDEPDWPLPSFVPSINSQRYSSSPTSSISSSFSYEESSTTTSLSYRRPSTPIVSPFKSKSLSSSYGTGSPQMKLMDPYHAADPTVHKTFSSSFERYYNNKTGNREDDDNTSLSGKRESRVSLLSIESNPNNSATIYSDDDDLSQFMGIVDRKHDLKMFRRTSLRSPSGYEDGDQDACSESGSLGKSKAALSRFQYMKSSHMSLSESLSSSNTSSRPLSTTQSTTENNLTASISSMSSIQSREQSLSSSGASHNFGTDAKLPTPTRTQTEAKRASFANIQSKSSVADEGTNLLSDSSNRTRRMQVSPPLVDRYPFKQPRQASRQPTQNQAASAFRGNPRGVISGQYAESLGHFMATHDDDDPLIFTMNDMEHN</sequence>
<organism evidence="6 7">
    <name type="scientific">Umbelopsis ramanniana AG</name>
    <dbReference type="NCBI Taxonomy" id="1314678"/>
    <lineage>
        <taxon>Eukaryota</taxon>
        <taxon>Fungi</taxon>
        <taxon>Fungi incertae sedis</taxon>
        <taxon>Mucoromycota</taxon>
        <taxon>Mucoromycotina</taxon>
        <taxon>Umbelopsidomycetes</taxon>
        <taxon>Umbelopsidales</taxon>
        <taxon>Umbelopsidaceae</taxon>
        <taxon>Umbelopsis</taxon>
    </lineage>
</organism>
<reference evidence="6" key="1">
    <citation type="submission" date="2021-06" db="EMBL/GenBank/DDBJ databases">
        <authorList>
            <consortium name="DOE Joint Genome Institute"/>
            <person name="Mondo S.J."/>
            <person name="Amses K.R."/>
            <person name="Simmons D.R."/>
            <person name="Longcore J.E."/>
            <person name="Seto K."/>
            <person name="Alves G.H."/>
            <person name="Bonds A.E."/>
            <person name="Quandt C.A."/>
            <person name="Davis W.J."/>
            <person name="Chang Y."/>
            <person name="Letcher P.M."/>
            <person name="Powell M.J."/>
            <person name="Kuo A."/>
            <person name="Labutti K."/>
            <person name="Pangilinan J."/>
            <person name="Andreopoulos W."/>
            <person name="Tritt A."/>
            <person name="Riley R."/>
            <person name="Hundley H."/>
            <person name="Johnson J."/>
            <person name="Lipzen A."/>
            <person name="Barry K."/>
            <person name="Berbee M.L."/>
            <person name="Buchler N.E."/>
            <person name="Grigoriev I.V."/>
            <person name="Spatafora J.W."/>
            <person name="Stajich J.E."/>
            <person name="James T.Y."/>
        </authorList>
    </citation>
    <scope>NUCLEOTIDE SEQUENCE</scope>
    <source>
        <strain evidence="6">AG</strain>
    </source>
</reference>
<dbReference type="GO" id="GO:0034727">
    <property type="term" value="P:piecemeal microautophagy of the nucleus"/>
    <property type="evidence" value="ECO:0007669"/>
    <property type="project" value="TreeGrafter"/>
</dbReference>
<dbReference type="InterPro" id="IPR040182">
    <property type="entry name" value="ATG13"/>
</dbReference>
<dbReference type="GO" id="GO:0005829">
    <property type="term" value="C:cytosol"/>
    <property type="evidence" value="ECO:0007669"/>
    <property type="project" value="TreeGrafter"/>
</dbReference>
<comment type="similarity">
    <text evidence="1 3">Belongs to the ATG13 family. Fungi subfamily.</text>
</comment>
<dbReference type="InterPro" id="IPR036570">
    <property type="entry name" value="HORMA_dom_sf"/>
</dbReference>
<dbReference type="PANTHER" id="PTHR13430:SF4">
    <property type="entry name" value="AUTOPHAGY-RELATED PROTEIN 13"/>
    <property type="match status" value="1"/>
</dbReference>
<comment type="caution">
    <text evidence="6">The sequence shown here is derived from an EMBL/GenBank/DDBJ whole genome shotgun (WGS) entry which is preliminary data.</text>
</comment>
<evidence type="ECO:0000256" key="4">
    <source>
        <dbReference type="SAM" id="MobiDB-lite"/>
    </source>
</evidence>
<dbReference type="GO" id="GO:0000407">
    <property type="term" value="C:phagophore assembly site"/>
    <property type="evidence" value="ECO:0007669"/>
    <property type="project" value="TreeGrafter"/>
</dbReference>
<feature type="region of interest" description="Disordered" evidence="4">
    <location>
        <begin position="486"/>
        <end position="506"/>
    </location>
</feature>
<keyword evidence="7" id="KW-1185">Reference proteome</keyword>
<keyword evidence="2 3" id="KW-0072">Autophagy</keyword>
<dbReference type="GO" id="GO:0000423">
    <property type="term" value="P:mitophagy"/>
    <property type="evidence" value="ECO:0007669"/>
    <property type="project" value="TreeGrafter"/>
</dbReference>
<feature type="domain" description="Autophagy-related protein 13 N-terminal" evidence="5">
    <location>
        <begin position="52"/>
        <end position="292"/>
    </location>
</feature>
<accession>A0AAD5EE16</accession>
<dbReference type="GeneID" id="75913557"/>
<feature type="region of interest" description="Disordered" evidence="4">
    <location>
        <begin position="1"/>
        <end position="46"/>
    </location>
</feature>
<evidence type="ECO:0000313" key="7">
    <source>
        <dbReference type="Proteomes" id="UP001206595"/>
    </source>
</evidence>
<feature type="region of interest" description="Disordered" evidence="4">
    <location>
        <begin position="420"/>
        <end position="439"/>
    </location>
</feature>
<dbReference type="GO" id="GO:1990316">
    <property type="term" value="C:Atg1/ULK1 kinase complex"/>
    <property type="evidence" value="ECO:0007669"/>
    <property type="project" value="InterPro"/>
</dbReference>
<proteinExistence type="inferred from homology"/>
<dbReference type="PANTHER" id="PTHR13430">
    <property type="match status" value="1"/>
</dbReference>
<reference evidence="6" key="2">
    <citation type="journal article" date="2022" name="Proc. Natl. Acad. Sci. U.S.A.">
        <title>Diploid-dominant life cycles characterize the early evolution of Fungi.</title>
        <authorList>
            <person name="Amses K.R."/>
            <person name="Simmons D.R."/>
            <person name="Longcore J.E."/>
            <person name="Mondo S.J."/>
            <person name="Seto K."/>
            <person name="Jeronimo G.H."/>
            <person name="Bonds A.E."/>
            <person name="Quandt C.A."/>
            <person name="Davis W.J."/>
            <person name="Chang Y."/>
            <person name="Federici B.A."/>
            <person name="Kuo A."/>
            <person name="LaButti K."/>
            <person name="Pangilinan J."/>
            <person name="Andreopoulos W."/>
            <person name="Tritt A."/>
            <person name="Riley R."/>
            <person name="Hundley H."/>
            <person name="Johnson J."/>
            <person name="Lipzen A."/>
            <person name="Barry K."/>
            <person name="Lang B.F."/>
            <person name="Cuomo C.A."/>
            <person name="Buchler N.E."/>
            <person name="Grigoriev I.V."/>
            <person name="Spatafora J.W."/>
            <person name="Stajich J.E."/>
            <person name="James T.Y."/>
        </authorList>
    </citation>
    <scope>NUCLEOTIDE SEQUENCE</scope>
    <source>
        <strain evidence="6">AG</strain>
    </source>
</reference>
<evidence type="ECO:0000313" key="6">
    <source>
        <dbReference type="EMBL" id="KAI8580555.1"/>
    </source>
</evidence>
<evidence type="ECO:0000259" key="5">
    <source>
        <dbReference type="Pfam" id="PF10033"/>
    </source>
</evidence>
<protein>
    <recommendedName>
        <fullName evidence="3">Autophagy-related protein 13</fullName>
    </recommendedName>
</protein>
<feature type="compositionally biased region" description="Low complexity" evidence="4">
    <location>
        <begin position="527"/>
        <end position="543"/>
    </location>
</feature>
<feature type="region of interest" description="Disordered" evidence="4">
    <location>
        <begin position="527"/>
        <end position="661"/>
    </location>
</feature>
<gene>
    <name evidence="6" type="ORF">K450DRAFT_236183</name>
</gene>
<dbReference type="Pfam" id="PF10033">
    <property type="entry name" value="ATG13"/>
    <property type="match status" value="1"/>
</dbReference>
<dbReference type="Proteomes" id="UP001206595">
    <property type="component" value="Unassembled WGS sequence"/>
</dbReference>
<dbReference type="GO" id="GO:0034497">
    <property type="term" value="P:protein localization to phagophore assembly site"/>
    <property type="evidence" value="ECO:0007669"/>
    <property type="project" value="TreeGrafter"/>
</dbReference>
<name>A0AAD5EE16_UMBRA</name>
<dbReference type="Gene3D" id="3.30.900.10">
    <property type="entry name" value="HORMA domain"/>
    <property type="match status" value="1"/>
</dbReference>
<evidence type="ECO:0000256" key="2">
    <source>
        <dbReference type="ARBA" id="ARBA00023006"/>
    </source>
</evidence>
<dbReference type="Gene3D" id="6.10.140.1900">
    <property type="match status" value="1"/>
</dbReference>
<feature type="compositionally biased region" description="Polar residues" evidence="4">
    <location>
        <begin position="641"/>
        <end position="653"/>
    </location>
</feature>
<feature type="compositionally biased region" description="Polar residues" evidence="4">
    <location>
        <begin position="1"/>
        <end position="16"/>
    </location>
</feature>
<dbReference type="EMBL" id="MU620911">
    <property type="protein sequence ID" value="KAI8580555.1"/>
    <property type="molecule type" value="Genomic_DNA"/>
</dbReference>
<dbReference type="InterPro" id="IPR018731">
    <property type="entry name" value="Atg13_N"/>
</dbReference>
<dbReference type="AlphaFoldDB" id="A0AAD5EE16"/>
<dbReference type="RefSeq" id="XP_051445559.1">
    <property type="nucleotide sequence ID" value="XM_051588212.1"/>
</dbReference>
<evidence type="ECO:0000256" key="1">
    <source>
        <dbReference type="ARBA" id="ARBA00005246"/>
    </source>
</evidence>
<feature type="compositionally biased region" description="Low complexity" evidence="4">
    <location>
        <begin position="554"/>
        <end position="574"/>
    </location>
</feature>
<evidence type="ECO:0000256" key="3">
    <source>
        <dbReference type="RuleBase" id="RU361214"/>
    </source>
</evidence>